<evidence type="ECO:0000259" key="1">
    <source>
        <dbReference type="Pfam" id="PF13655"/>
    </source>
</evidence>
<sequence length="104" mass="12188">MPKWVWQGKCDINVIMKSWDWNTIIWRKVRKIVFNLQKRIYKAAKAGKFSKAKSLMRLLQYSTCGTFYAVRKVTTDNTGKRTAGIDLRKAKTSKDKMKLVEEVL</sequence>
<dbReference type="EMBL" id="LUTY01002308">
    <property type="protein sequence ID" value="OAD20524.1"/>
    <property type="molecule type" value="Genomic_DNA"/>
</dbReference>
<gene>
    <name evidence="2" type="ORF">THIOM_003769</name>
</gene>
<evidence type="ECO:0000313" key="2">
    <source>
        <dbReference type="EMBL" id="OAD20524.1"/>
    </source>
</evidence>
<evidence type="ECO:0000313" key="3">
    <source>
        <dbReference type="Proteomes" id="UP000076962"/>
    </source>
</evidence>
<dbReference type="AlphaFoldDB" id="A0A176RXT0"/>
<comment type="caution">
    <text evidence="2">The sequence shown here is derived from an EMBL/GenBank/DDBJ whole genome shotgun (WGS) entry which is preliminary data.</text>
</comment>
<name>A0A176RXT0_9GAMM</name>
<reference evidence="2 3" key="1">
    <citation type="submission" date="2016-05" db="EMBL/GenBank/DDBJ databases">
        <title>Single-cell genome of chain-forming Candidatus Thiomargarita nelsonii and comparison to other large sulfur-oxidizing bacteria.</title>
        <authorList>
            <person name="Winkel M."/>
            <person name="Salman V."/>
            <person name="Woyke T."/>
            <person name="Schulz-Vogt H."/>
            <person name="Richter M."/>
            <person name="Flood B."/>
            <person name="Bailey J."/>
            <person name="Amann R."/>
            <person name="Mussmann M."/>
        </authorList>
    </citation>
    <scope>NUCLEOTIDE SEQUENCE [LARGE SCALE GENOMIC DNA]</scope>
    <source>
        <strain evidence="2 3">THI036</strain>
    </source>
</reference>
<protein>
    <submittedName>
        <fullName evidence="2">Reverse transcriptase</fullName>
    </submittedName>
</protein>
<accession>A0A176RXT0</accession>
<organism evidence="2 3">
    <name type="scientific">Candidatus Thiomargarita nelsonii</name>
    <dbReference type="NCBI Taxonomy" id="1003181"/>
    <lineage>
        <taxon>Bacteria</taxon>
        <taxon>Pseudomonadati</taxon>
        <taxon>Pseudomonadota</taxon>
        <taxon>Gammaproteobacteria</taxon>
        <taxon>Thiotrichales</taxon>
        <taxon>Thiotrichaceae</taxon>
        <taxon>Thiomargarita</taxon>
    </lineage>
</organism>
<dbReference type="Proteomes" id="UP000076962">
    <property type="component" value="Unassembled WGS sequence"/>
</dbReference>
<keyword evidence="2" id="KW-0808">Transferase</keyword>
<dbReference type="InterPro" id="IPR025960">
    <property type="entry name" value="RVT_N"/>
</dbReference>
<keyword evidence="2" id="KW-0695">RNA-directed DNA polymerase</keyword>
<feature type="domain" description="Reverse transcriptase N-terminal" evidence="1">
    <location>
        <begin position="21"/>
        <end position="102"/>
    </location>
</feature>
<proteinExistence type="predicted"/>
<keyword evidence="3" id="KW-1185">Reference proteome</keyword>
<keyword evidence="2" id="KW-0548">Nucleotidyltransferase</keyword>
<dbReference type="Pfam" id="PF13655">
    <property type="entry name" value="RVT_N"/>
    <property type="match status" value="1"/>
</dbReference>
<dbReference type="GO" id="GO:0003964">
    <property type="term" value="F:RNA-directed DNA polymerase activity"/>
    <property type="evidence" value="ECO:0007669"/>
    <property type="project" value="UniProtKB-KW"/>
</dbReference>